<name>A0A1X7JHP2_9BACT</name>
<dbReference type="Pfam" id="PF12730">
    <property type="entry name" value="ABC2_membrane_4"/>
    <property type="match status" value="1"/>
</dbReference>
<evidence type="ECO:0000256" key="1">
    <source>
        <dbReference type="SAM" id="Phobius"/>
    </source>
</evidence>
<reference evidence="3" key="1">
    <citation type="submission" date="2017-04" db="EMBL/GenBank/DDBJ databases">
        <authorList>
            <person name="Varghese N."/>
            <person name="Submissions S."/>
        </authorList>
    </citation>
    <scope>NUCLEOTIDE SEQUENCE [LARGE SCALE GENOMIC DNA]</scope>
    <source>
        <strain evidence="3">DSM 4125</strain>
    </source>
</reference>
<evidence type="ECO:0000313" key="3">
    <source>
        <dbReference type="Proteomes" id="UP000193804"/>
    </source>
</evidence>
<feature type="transmembrane region" description="Helical" evidence="1">
    <location>
        <begin position="125"/>
        <end position="151"/>
    </location>
</feature>
<gene>
    <name evidence="2" type="ORF">SAMN05661096_01599</name>
</gene>
<proteinExistence type="predicted"/>
<feature type="transmembrane region" description="Helical" evidence="1">
    <location>
        <begin position="186"/>
        <end position="208"/>
    </location>
</feature>
<accession>A0A1X7JHP2</accession>
<organism evidence="2 3">
    <name type="scientific">Marivirga sericea</name>
    <dbReference type="NCBI Taxonomy" id="1028"/>
    <lineage>
        <taxon>Bacteria</taxon>
        <taxon>Pseudomonadati</taxon>
        <taxon>Bacteroidota</taxon>
        <taxon>Cytophagia</taxon>
        <taxon>Cytophagales</taxon>
        <taxon>Marivirgaceae</taxon>
        <taxon>Marivirga</taxon>
    </lineage>
</organism>
<keyword evidence="1" id="KW-0812">Transmembrane</keyword>
<keyword evidence="1" id="KW-1133">Transmembrane helix</keyword>
<dbReference type="OrthoDB" id="1452202at2"/>
<dbReference type="Proteomes" id="UP000193804">
    <property type="component" value="Unassembled WGS sequence"/>
</dbReference>
<keyword evidence="1" id="KW-0472">Membrane</keyword>
<feature type="transmembrane region" description="Helical" evidence="1">
    <location>
        <begin position="244"/>
        <end position="265"/>
    </location>
</feature>
<dbReference type="EMBL" id="FXAW01000003">
    <property type="protein sequence ID" value="SMG27423.1"/>
    <property type="molecule type" value="Genomic_DNA"/>
</dbReference>
<dbReference type="RefSeq" id="WP_085516540.1">
    <property type="nucleotide sequence ID" value="NZ_FXAW01000003.1"/>
</dbReference>
<feature type="transmembrane region" description="Helical" evidence="1">
    <location>
        <begin position="71"/>
        <end position="90"/>
    </location>
</feature>
<dbReference type="AlphaFoldDB" id="A0A1X7JHP2"/>
<feature type="transmembrane region" description="Helical" evidence="1">
    <location>
        <begin position="20"/>
        <end position="41"/>
    </location>
</feature>
<protein>
    <submittedName>
        <fullName evidence="2">ABC-2 family transporter protein</fullName>
    </submittedName>
</protein>
<dbReference type="STRING" id="1028.SAMN05661096_01599"/>
<sequence length="271" mass="31263">MILKYLQIEWLKLKNYKTFIRLASLYFLLLLLILSSVKLLLSWMSSSGMEFEGISPDIIPFYDFPDVWQNLTYLASYLKFFLAFIVIISVTNEYSYRTIRQNIIDGMSPTDFLLAKQSMIFGFSLFNMLVIWLAGTLMGIFYGSGFSFGLYTMDMEFLLAHFLELLTFLNLAMLISVVLKKAGFAIIGLCFYAIFLEPALVGILNYVFDDHWLITLFPIHAVNNLIEIPFQRYVFMEIQDYVKVSSAIIAGAWLVISIGLNYFLIAKRDIN</sequence>
<keyword evidence="3" id="KW-1185">Reference proteome</keyword>
<evidence type="ECO:0000313" key="2">
    <source>
        <dbReference type="EMBL" id="SMG27423.1"/>
    </source>
</evidence>
<feature type="transmembrane region" description="Helical" evidence="1">
    <location>
        <begin position="157"/>
        <end position="179"/>
    </location>
</feature>